<dbReference type="SUPFAM" id="SSF52058">
    <property type="entry name" value="L domain-like"/>
    <property type="match status" value="1"/>
</dbReference>
<dbReference type="InterPro" id="IPR003591">
    <property type="entry name" value="Leu-rich_rpt_typical-subtyp"/>
</dbReference>
<name>A0A5J5D8I9_9PERO</name>
<dbReference type="Pfam" id="PF13855">
    <property type="entry name" value="LRR_8"/>
    <property type="match status" value="1"/>
</dbReference>
<keyword evidence="1" id="KW-0433">Leucine-rich repeat</keyword>
<proteinExistence type="predicted"/>
<dbReference type="GO" id="GO:0031012">
    <property type="term" value="C:extracellular matrix"/>
    <property type="evidence" value="ECO:0007669"/>
    <property type="project" value="TreeGrafter"/>
</dbReference>
<dbReference type="PANTHER" id="PTHR46544:SF2">
    <property type="entry name" value="EXTRACELLULAR MATRIX PROTEIN 2-RELATED"/>
    <property type="match status" value="1"/>
</dbReference>
<dbReference type="InterPro" id="IPR001611">
    <property type="entry name" value="Leu-rich_rpt"/>
</dbReference>
<dbReference type="PANTHER" id="PTHR46544">
    <property type="entry name" value="EXTRACELLULAR MATRIX PROTEIN 2-RELATED"/>
    <property type="match status" value="1"/>
</dbReference>
<dbReference type="InterPro" id="IPR032675">
    <property type="entry name" value="LRR_dom_sf"/>
</dbReference>
<feature type="region of interest" description="Disordered" evidence="3">
    <location>
        <begin position="1"/>
        <end position="37"/>
    </location>
</feature>
<evidence type="ECO:0000313" key="4">
    <source>
        <dbReference type="EMBL" id="KAA8591002.1"/>
    </source>
</evidence>
<comment type="caution">
    <text evidence="4">The sequence shown here is derived from an EMBL/GenBank/DDBJ whole genome shotgun (WGS) entry which is preliminary data.</text>
</comment>
<dbReference type="GO" id="GO:0008201">
    <property type="term" value="F:heparin binding"/>
    <property type="evidence" value="ECO:0007669"/>
    <property type="project" value="TreeGrafter"/>
</dbReference>
<dbReference type="AlphaFoldDB" id="A0A5J5D8I9"/>
<organism evidence="4 5">
    <name type="scientific">Etheostoma spectabile</name>
    <name type="common">orangethroat darter</name>
    <dbReference type="NCBI Taxonomy" id="54343"/>
    <lineage>
        <taxon>Eukaryota</taxon>
        <taxon>Metazoa</taxon>
        <taxon>Chordata</taxon>
        <taxon>Craniata</taxon>
        <taxon>Vertebrata</taxon>
        <taxon>Euteleostomi</taxon>
        <taxon>Actinopterygii</taxon>
        <taxon>Neopterygii</taxon>
        <taxon>Teleostei</taxon>
        <taxon>Neoteleostei</taxon>
        <taxon>Acanthomorphata</taxon>
        <taxon>Eupercaria</taxon>
        <taxon>Perciformes</taxon>
        <taxon>Percoidei</taxon>
        <taxon>Percidae</taxon>
        <taxon>Etheostomatinae</taxon>
        <taxon>Etheostoma</taxon>
    </lineage>
</organism>
<dbReference type="Gene3D" id="3.80.10.10">
    <property type="entry name" value="Ribonuclease Inhibitor"/>
    <property type="match status" value="1"/>
</dbReference>
<evidence type="ECO:0000256" key="3">
    <source>
        <dbReference type="SAM" id="MobiDB-lite"/>
    </source>
</evidence>
<evidence type="ECO:0000256" key="2">
    <source>
        <dbReference type="ARBA" id="ARBA00022737"/>
    </source>
</evidence>
<sequence length="256" mass="28308">MEPSSLSSIPFMSRRSEISASSQPGSTSRRYSQSGGMSGVSSSMMSAQIACLAQPLCLATLPILVSLPKSISQLVSCWQGGLGTDGTVKSLEALDLSYNRFTSVPMNLPRHLRKLTLQHNNISHIAAFTFRHMRSNLQSLSLSHNVLSNEGMERVSFVGTYRSLGELLLDNNRLGEVPRCVRQFKNLQVLRLDNNQIRLVRQWAVCHPRNSGSTLTSIHLENNLLEMEKIPPNAFSCLTDAQGLVLYPQQGHSNDQ</sequence>
<dbReference type="GO" id="GO:0070052">
    <property type="term" value="F:collagen V binding"/>
    <property type="evidence" value="ECO:0007669"/>
    <property type="project" value="TreeGrafter"/>
</dbReference>
<protein>
    <recommendedName>
        <fullName evidence="6">LRRCT domain-containing protein</fullName>
    </recommendedName>
</protein>
<evidence type="ECO:0008006" key="6">
    <source>
        <dbReference type="Google" id="ProtNLM"/>
    </source>
</evidence>
<keyword evidence="5" id="KW-1185">Reference proteome</keyword>
<keyword evidence="2" id="KW-0677">Repeat</keyword>
<reference evidence="4 5" key="1">
    <citation type="submission" date="2019-08" db="EMBL/GenBank/DDBJ databases">
        <title>A chromosome-level genome assembly, high-density linkage maps, and genome scans reveal the genomic architecture of hybrid incompatibilities underlying speciation via character displacement in darters (Percidae: Etheostominae).</title>
        <authorList>
            <person name="Moran R.L."/>
            <person name="Catchen J.M."/>
            <person name="Fuller R.C."/>
        </authorList>
    </citation>
    <scope>NUCLEOTIDE SEQUENCE [LARGE SCALE GENOMIC DNA]</scope>
    <source>
        <strain evidence="4">EspeVRDwgs_2016</strain>
        <tissue evidence="4">Muscle</tissue>
    </source>
</reference>
<dbReference type="PROSITE" id="PS51450">
    <property type="entry name" value="LRR"/>
    <property type="match status" value="1"/>
</dbReference>
<dbReference type="GO" id="GO:0030198">
    <property type="term" value="P:extracellular matrix organization"/>
    <property type="evidence" value="ECO:0007669"/>
    <property type="project" value="TreeGrafter"/>
</dbReference>
<dbReference type="Pfam" id="PF00560">
    <property type="entry name" value="LRR_1"/>
    <property type="match status" value="1"/>
</dbReference>
<dbReference type="InterPro" id="IPR043184">
    <property type="entry name" value="ECM2"/>
</dbReference>
<dbReference type="GO" id="GO:0010811">
    <property type="term" value="P:positive regulation of cell-substrate adhesion"/>
    <property type="evidence" value="ECO:0007669"/>
    <property type="project" value="TreeGrafter"/>
</dbReference>
<feature type="compositionally biased region" description="Polar residues" evidence="3">
    <location>
        <begin position="18"/>
        <end position="31"/>
    </location>
</feature>
<accession>A0A5J5D8I9</accession>
<dbReference type="EMBL" id="VOFY01000007">
    <property type="protein sequence ID" value="KAA8591002.1"/>
    <property type="molecule type" value="Genomic_DNA"/>
</dbReference>
<feature type="compositionally biased region" description="Polar residues" evidence="3">
    <location>
        <begin position="1"/>
        <end position="10"/>
    </location>
</feature>
<dbReference type="Proteomes" id="UP000327493">
    <property type="component" value="Chromosome 7"/>
</dbReference>
<dbReference type="SMART" id="SM00369">
    <property type="entry name" value="LRR_TYP"/>
    <property type="match status" value="4"/>
</dbReference>
<evidence type="ECO:0000313" key="5">
    <source>
        <dbReference type="Proteomes" id="UP000327493"/>
    </source>
</evidence>
<gene>
    <name evidence="4" type="ORF">FQN60_001945</name>
</gene>
<evidence type="ECO:0000256" key="1">
    <source>
        <dbReference type="ARBA" id="ARBA00022614"/>
    </source>
</evidence>